<organism evidence="1 2">
    <name type="scientific">Carpinus fangiana</name>
    <dbReference type="NCBI Taxonomy" id="176857"/>
    <lineage>
        <taxon>Eukaryota</taxon>
        <taxon>Viridiplantae</taxon>
        <taxon>Streptophyta</taxon>
        <taxon>Embryophyta</taxon>
        <taxon>Tracheophyta</taxon>
        <taxon>Spermatophyta</taxon>
        <taxon>Magnoliopsida</taxon>
        <taxon>eudicotyledons</taxon>
        <taxon>Gunneridae</taxon>
        <taxon>Pentapetalae</taxon>
        <taxon>rosids</taxon>
        <taxon>fabids</taxon>
        <taxon>Fagales</taxon>
        <taxon>Betulaceae</taxon>
        <taxon>Carpinus</taxon>
    </lineage>
</organism>
<keyword evidence="2" id="KW-1185">Reference proteome</keyword>
<sequence>MVRELMEGEMGKEVRKMGKHLAVMAKKAVEDGGSSRRTMDLLIDVTCRKETCLVPCASGGL</sequence>
<dbReference type="OrthoDB" id="5835829at2759"/>
<evidence type="ECO:0000313" key="2">
    <source>
        <dbReference type="Proteomes" id="UP000327013"/>
    </source>
</evidence>
<protein>
    <submittedName>
        <fullName evidence="1">Uncharacterized protein</fullName>
    </submittedName>
</protein>
<dbReference type="EMBL" id="CM017323">
    <property type="protein sequence ID" value="KAE8021559.1"/>
    <property type="molecule type" value="Genomic_DNA"/>
</dbReference>
<proteinExistence type="predicted"/>
<evidence type="ECO:0000313" key="1">
    <source>
        <dbReference type="EMBL" id="KAE8021559.1"/>
    </source>
</evidence>
<accession>A0A5N6QVL4</accession>
<dbReference type="AlphaFoldDB" id="A0A5N6QVL4"/>
<dbReference type="Gene3D" id="3.40.50.2000">
    <property type="entry name" value="Glycogen Phosphorylase B"/>
    <property type="match status" value="2"/>
</dbReference>
<dbReference type="SUPFAM" id="SSF53756">
    <property type="entry name" value="UDP-Glycosyltransferase/glycogen phosphorylase"/>
    <property type="match status" value="1"/>
</dbReference>
<name>A0A5N6QVL4_9ROSI</name>
<gene>
    <name evidence="1" type="ORF">FH972_007439</name>
</gene>
<dbReference type="Proteomes" id="UP000327013">
    <property type="component" value="Chromosome 3"/>
</dbReference>
<reference evidence="1 2" key="1">
    <citation type="submission" date="2019-06" db="EMBL/GenBank/DDBJ databases">
        <title>A chromosomal-level reference genome of Carpinus fangiana (Coryloideae, Betulaceae).</title>
        <authorList>
            <person name="Yang X."/>
            <person name="Wang Z."/>
            <person name="Zhang L."/>
            <person name="Hao G."/>
            <person name="Liu J."/>
            <person name="Yang Y."/>
        </authorList>
    </citation>
    <scope>NUCLEOTIDE SEQUENCE [LARGE SCALE GENOMIC DNA]</scope>
    <source>
        <strain evidence="1">Cfa_2016G</strain>
        <tissue evidence="1">Leaf</tissue>
    </source>
</reference>